<keyword evidence="3" id="KW-0418">Kinase</keyword>
<keyword evidence="1" id="KW-0808">Transferase</keyword>
<dbReference type="GO" id="GO:0005524">
    <property type="term" value="F:ATP binding"/>
    <property type="evidence" value="ECO:0007669"/>
    <property type="project" value="InterPro"/>
</dbReference>
<dbReference type="Gene3D" id="3.40.50.300">
    <property type="entry name" value="P-loop containing nucleotide triphosphate hydrolases"/>
    <property type="match status" value="2"/>
</dbReference>
<dbReference type="AlphaFoldDB" id="A0A836LFN1"/>
<dbReference type="Proteomes" id="UP000674318">
    <property type="component" value="Unassembled WGS sequence"/>
</dbReference>
<reference evidence="4 5" key="1">
    <citation type="submission" date="2021-02" db="EMBL/GenBank/DDBJ databases">
        <title>Porcisia hertigi Genome sequencing and assembly.</title>
        <authorList>
            <person name="Almutairi H."/>
            <person name="Gatherer D."/>
        </authorList>
    </citation>
    <scope>NUCLEOTIDE SEQUENCE [LARGE SCALE GENOMIC DNA]</scope>
    <source>
        <strain evidence="4 5">C119</strain>
    </source>
</reference>
<dbReference type="EMBL" id="JAFJZO010000016">
    <property type="protein sequence ID" value="KAG5508702.1"/>
    <property type="molecule type" value="Genomic_DNA"/>
</dbReference>
<evidence type="ECO:0000256" key="1">
    <source>
        <dbReference type="ARBA" id="ARBA00022679"/>
    </source>
</evidence>
<keyword evidence="5" id="KW-1185">Reference proteome</keyword>
<dbReference type="GO" id="GO:0019205">
    <property type="term" value="F:nucleobase-containing compound kinase activity"/>
    <property type="evidence" value="ECO:0007669"/>
    <property type="project" value="InterPro"/>
</dbReference>
<dbReference type="SUPFAM" id="SSF52540">
    <property type="entry name" value="P-loop containing nucleoside triphosphate hydrolases"/>
    <property type="match status" value="1"/>
</dbReference>
<proteinExistence type="predicted"/>
<keyword evidence="2" id="KW-0547">Nucleotide-binding</keyword>
<organism evidence="4 5">
    <name type="scientific">Porcisia hertigi</name>
    <dbReference type="NCBI Taxonomy" id="2761500"/>
    <lineage>
        <taxon>Eukaryota</taxon>
        <taxon>Discoba</taxon>
        <taxon>Euglenozoa</taxon>
        <taxon>Kinetoplastea</taxon>
        <taxon>Metakinetoplastina</taxon>
        <taxon>Trypanosomatida</taxon>
        <taxon>Trypanosomatidae</taxon>
        <taxon>Leishmaniinae</taxon>
        <taxon>Porcisia</taxon>
    </lineage>
</organism>
<dbReference type="PANTHER" id="PTHR23359">
    <property type="entry name" value="NUCLEOTIDE KINASE"/>
    <property type="match status" value="1"/>
</dbReference>
<dbReference type="SUPFAM" id="SSF47391">
    <property type="entry name" value="Dimerization-anchoring domain of cAMP-dependent PK regulatory subunit"/>
    <property type="match status" value="1"/>
</dbReference>
<comment type="caution">
    <text evidence="4">The sequence shown here is derived from an EMBL/GenBank/DDBJ whole genome shotgun (WGS) entry which is preliminary data.</text>
</comment>
<dbReference type="InterPro" id="IPR027417">
    <property type="entry name" value="P-loop_NTPase"/>
</dbReference>
<accession>A0A836LFN1</accession>
<evidence type="ECO:0000313" key="4">
    <source>
        <dbReference type="EMBL" id="KAG5508702.1"/>
    </source>
</evidence>
<dbReference type="InterPro" id="IPR000850">
    <property type="entry name" value="Adenylat/UMP-CMP_kin"/>
</dbReference>
<dbReference type="GO" id="GO:0006139">
    <property type="term" value="P:nucleobase-containing compound metabolic process"/>
    <property type="evidence" value="ECO:0007669"/>
    <property type="project" value="InterPro"/>
</dbReference>
<name>A0A836LFN1_9TRYP</name>
<gene>
    <name evidence="4" type="ORF">JKF63_05200</name>
</gene>
<dbReference type="RefSeq" id="XP_067758170.1">
    <property type="nucleotide sequence ID" value="XM_067901168.1"/>
</dbReference>
<dbReference type="Gene3D" id="1.20.890.10">
    <property type="entry name" value="cAMP-dependent protein kinase regulatory subunit, dimerization-anchoring domain"/>
    <property type="match status" value="1"/>
</dbReference>
<dbReference type="OrthoDB" id="439792at2759"/>
<dbReference type="KEGG" id="phet:94291245"/>
<evidence type="ECO:0000313" key="5">
    <source>
        <dbReference type="Proteomes" id="UP000674318"/>
    </source>
</evidence>
<dbReference type="GeneID" id="94291245"/>
<evidence type="ECO:0000256" key="3">
    <source>
        <dbReference type="ARBA" id="ARBA00022777"/>
    </source>
</evidence>
<evidence type="ECO:0008006" key="6">
    <source>
        <dbReference type="Google" id="ProtNLM"/>
    </source>
</evidence>
<protein>
    <recommendedName>
        <fullName evidence="6">Adenylate kinase</fullName>
    </recommendedName>
</protein>
<dbReference type="CDD" id="cd22981">
    <property type="entry name" value="DD_TbAK-like"/>
    <property type="match status" value="1"/>
</dbReference>
<evidence type="ECO:0000256" key="2">
    <source>
        <dbReference type="ARBA" id="ARBA00022741"/>
    </source>
</evidence>
<sequence length="214" mass="23295">MSTGSVSDATLEYFNSKGIQSILEEAMHNLVLEMPEDPLTFLDEVFRRPTPVRVILTGPRGSGKTTLAAKLAAHYGVAHVLASAATVDDVAMPGDVLEELKSLQRKGKGWVLDGLPQTRAEVIQLQTLGVSPQHVFELQVPLGVVLERFTATATGTSSQLESLEAIAKSQKLYNVRRIEIVTSYQRCYHAIDATPPAEQVTADVIRAIDTLQRS</sequence>